<dbReference type="Proteomes" id="UP001183202">
    <property type="component" value="Unassembled WGS sequence"/>
</dbReference>
<comment type="caution">
    <text evidence="1">The sequence shown here is derived from an EMBL/GenBank/DDBJ whole genome shotgun (WGS) entry which is preliminary data.</text>
</comment>
<gene>
    <name evidence="1" type="ORF">RM445_12580</name>
</gene>
<dbReference type="InterPro" id="IPR045861">
    <property type="entry name" value="CorA_cytoplasmic_dom"/>
</dbReference>
<accession>A0ABU2N8U1</accession>
<dbReference type="EMBL" id="JAVREJ010000007">
    <property type="protein sequence ID" value="MDT0350360.1"/>
    <property type="molecule type" value="Genomic_DNA"/>
</dbReference>
<dbReference type="Gene3D" id="3.30.460.20">
    <property type="entry name" value="CorA soluble domain-like"/>
    <property type="match status" value="1"/>
</dbReference>
<evidence type="ECO:0000313" key="1">
    <source>
        <dbReference type="EMBL" id="MDT0350360.1"/>
    </source>
</evidence>
<evidence type="ECO:0000313" key="2">
    <source>
        <dbReference type="Proteomes" id="UP001183202"/>
    </source>
</evidence>
<dbReference type="Pfam" id="PF01544">
    <property type="entry name" value="CorA"/>
    <property type="match status" value="1"/>
</dbReference>
<dbReference type="SUPFAM" id="SSF143865">
    <property type="entry name" value="CorA soluble domain-like"/>
    <property type="match status" value="1"/>
</dbReference>
<proteinExistence type="predicted"/>
<sequence length="130" mass="14532">MDVRLITEAGVERCSPGRIEALLDGPGLVWIDVMYWDAETAAYLSQRLHLHERAVHDCAVRNPVAKVHTYPDQAFLVLHAPEQGQRGHVHFVEIDQFVGPNWVRWSTSSPTACATSSPRSPTTCGRWSGR</sequence>
<reference evidence="2" key="1">
    <citation type="submission" date="2023-07" db="EMBL/GenBank/DDBJ databases">
        <title>30 novel species of actinomycetes from the DSMZ collection.</title>
        <authorList>
            <person name="Nouioui I."/>
        </authorList>
    </citation>
    <scope>NUCLEOTIDE SEQUENCE [LARGE SCALE GENOMIC DNA]</scope>
    <source>
        <strain evidence="2">DSM 45834</strain>
    </source>
</reference>
<name>A0ABU2N8U1_9PSEU</name>
<dbReference type="RefSeq" id="WP_311556394.1">
    <property type="nucleotide sequence ID" value="NZ_JAVREJ010000007.1"/>
</dbReference>
<dbReference type="InterPro" id="IPR002523">
    <property type="entry name" value="MgTranspt_CorA/ZnTranspt_ZntB"/>
</dbReference>
<organism evidence="1 2">
    <name type="scientific">Pseudonocardia charpentierae</name>
    <dbReference type="NCBI Taxonomy" id="3075545"/>
    <lineage>
        <taxon>Bacteria</taxon>
        <taxon>Bacillati</taxon>
        <taxon>Actinomycetota</taxon>
        <taxon>Actinomycetes</taxon>
        <taxon>Pseudonocardiales</taxon>
        <taxon>Pseudonocardiaceae</taxon>
        <taxon>Pseudonocardia</taxon>
    </lineage>
</organism>
<protein>
    <submittedName>
        <fullName evidence="1">CorA family divalent cation transporter</fullName>
    </submittedName>
</protein>
<keyword evidence="2" id="KW-1185">Reference proteome</keyword>